<evidence type="ECO:0000313" key="1">
    <source>
        <dbReference type="EMBL" id="GIG11986.1"/>
    </source>
</evidence>
<evidence type="ECO:0000313" key="2">
    <source>
        <dbReference type="Proteomes" id="UP000660339"/>
    </source>
</evidence>
<name>A0A8J3PC24_9ACTN</name>
<proteinExistence type="predicted"/>
<dbReference type="Gene3D" id="3.40.50.12500">
    <property type="match status" value="1"/>
</dbReference>
<dbReference type="Proteomes" id="UP000660339">
    <property type="component" value="Unassembled WGS sequence"/>
</dbReference>
<keyword evidence="2" id="KW-1185">Reference proteome</keyword>
<protein>
    <submittedName>
        <fullName evidence="1">Decarboxylase</fullName>
    </submittedName>
</protein>
<comment type="caution">
    <text evidence="1">The sequence shown here is derived from an EMBL/GenBank/DDBJ whole genome shotgun (WGS) entry which is preliminary data.</text>
</comment>
<dbReference type="PANTHER" id="PTHR40267">
    <property type="entry name" value="BLR3294 PROTEIN"/>
    <property type="match status" value="1"/>
</dbReference>
<dbReference type="PIRSF" id="PIRSF015736">
    <property type="entry name" value="MI"/>
    <property type="match status" value="1"/>
</dbReference>
<dbReference type="Pfam" id="PF17645">
    <property type="entry name" value="Amdase"/>
    <property type="match status" value="1"/>
</dbReference>
<dbReference type="InterPro" id="IPR026286">
    <property type="entry name" value="MaiA/AMDase"/>
</dbReference>
<sequence length="247" mass="26837">MYGWRARIGHLNPSPATVGMEEWRAAAPPGVSFVGSRYRMERNDRASHDQMLQELERAAREVATAQVDVIVQCSTLAAIGREAEIRERIEAATGIRALTVLGSVVAALRATGARRIALGTPYPEHQNAELAGYLTGEGFEVVAAQGLAKTHSAEFGAEEPHVFYRLGREVALRAIDAGEVDTLLLTCGNTRTFEVIEALEWDTGLNVVSSNQATLWNALRAVHVGEPVRGFGRLLSSPRLDRKPNLA</sequence>
<gene>
    <name evidence="1" type="ORF">Cme02nite_03180</name>
</gene>
<dbReference type="PANTHER" id="PTHR40267:SF1">
    <property type="entry name" value="BLR3294 PROTEIN"/>
    <property type="match status" value="1"/>
</dbReference>
<accession>A0A8J3PC24</accession>
<dbReference type="InterPro" id="IPR053714">
    <property type="entry name" value="Iso_Racemase_Enz_sf"/>
</dbReference>
<dbReference type="AlphaFoldDB" id="A0A8J3PC24"/>
<dbReference type="EMBL" id="BONJ01000001">
    <property type="protein sequence ID" value="GIG11986.1"/>
    <property type="molecule type" value="Genomic_DNA"/>
</dbReference>
<organism evidence="1 2">
    <name type="scientific">Catellatospora methionotrophica</name>
    <dbReference type="NCBI Taxonomy" id="121620"/>
    <lineage>
        <taxon>Bacteria</taxon>
        <taxon>Bacillati</taxon>
        <taxon>Actinomycetota</taxon>
        <taxon>Actinomycetes</taxon>
        <taxon>Micromonosporales</taxon>
        <taxon>Micromonosporaceae</taxon>
        <taxon>Catellatospora</taxon>
    </lineage>
</organism>
<reference evidence="1" key="1">
    <citation type="submission" date="2021-01" db="EMBL/GenBank/DDBJ databases">
        <title>Whole genome shotgun sequence of Catellatospora methionotrophica NBRC 14553.</title>
        <authorList>
            <person name="Komaki H."/>
            <person name="Tamura T."/>
        </authorList>
    </citation>
    <scope>NUCLEOTIDE SEQUENCE</scope>
    <source>
        <strain evidence="1">NBRC 14553</strain>
    </source>
</reference>
<dbReference type="RefSeq" id="WP_166380445.1">
    <property type="nucleotide sequence ID" value="NZ_BAAATT010000011.1"/>
</dbReference>